<protein>
    <submittedName>
        <fullName evidence="2">Uncharacterized protein</fullName>
    </submittedName>
</protein>
<accession>A0A1V9X314</accession>
<dbReference type="InParanoid" id="A0A1V9X314"/>
<keyword evidence="3" id="KW-1185">Reference proteome</keyword>
<dbReference type="Proteomes" id="UP000192247">
    <property type="component" value="Unassembled WGS sequence"/>
</dbReference>
<comment type="caution">
    <text evidence="2">The sequence shown here is derived from an EMBL/GenBank/DDBJ whole genome shotgun (WGS) entry which is preliminary data.</text>
</comment>
<gene>
    <name evidence="2" type="ORF">BIW11_13205</name>
</gene>
<keyword evidence="1" id="KW-0472">Membrane</keyword>
<reference evidence="2 3" key="1">
    <citation type="journal article" date="2017" name="Gigascience">
        <title>Draft genome of the honey bee ectoparasitic mite, Tropilaelaps mercedesae, is shaped by the parasitic life history.</title>
        <authorList>
            <person name="Dong X."/>
            <person name="Armstrong S.D."/>
            <person name="Xia D."/>
            <person name="Makepeace B.L."/>
            <person name="Darby A.C."/>
            <person name="Kadowaki T."/>
        </authorList>
    </citation>
    <scope>NUCLEOTIDE SEQUENCE [LARGE SCALE GENOMIC DNA]</scope>
    <source>
        <strain evidence="2">Wuxi-XJTLU</strain>
    </source>
</reference>
<keyword evidence="1" id="KW-0812">Transmembrane</keyword>
<organism evidence="2 3">
    <name type="scientific">Tropilaelaps mercedesae</name>
    <dbReference type="NCBI Taxonomy" id="418985"/>
    <lineage>
        <taxon>Eukaryota</taxon>
        <taxon>Metazoa</taxon>
        <taxon>Ecdysozoa</taxon>
        <taxon>Arthropoda</taxon>
        <taxon>Chelicerata</taxon>
        <taxon>Arachnida</taxon>
        <taxon>Acari</taxon>
        <taxon>Parasitiformes</taxon>
        <taxon>Mesostigmata</taxon>
        <taxon>Gamasina</taxon>
        <taxon>Dermanyssoidea</taxon>
        <taxon>Laelapidae</taxon>
        <taxon>Tropilaelaps</taxon>
    </lineage>
</organism>
<proteinExistence type="predicted"/>
<dbReference type="AlphaFoldDB" id="A0A1V9X314"/>
<sequence>MFFCPSWAVAPTTTFEWLPTRVCVEDVTGLLATEYASPSAEKSPWVSPAITDDLGLWLRDAITCMGPWAGLVLGGACALVLLGMLYGLWLYRRRRRSAKVRRHVTLMQVG</sequence>
<feature type="transmembrane region" description="Helical" evidence="1">
    <location>
        <begin position="68"/>
        <end position="91"/>
    </location>
</feature>
<keyword evidence="1" id="KW-1133">Transmembrane helix</keyword>
<name>A0A1V9X314_9ACAR</name>
<evidence type="ECO:0000256" key="1">
    <source>
        <dbReference type="SAM" id="Phobius"/>
    </source>
</evidence>
<evidence type="ECO:0000313" key="3">
    <source>
        <dbReference type="Proteomes" id="UP000192247"/>
    </source>
</evidence>
<evidence type="ECO:0000313" key="2">
    <source>
        <dbReference type="EMBL" id="OQR67965.1"/>
    </source>
</evidence>
<dbReference type="EMBL" id="MNPL01026480">
    <property type="protein sequence ID" value="OQR67965.1"/>
    <property type="molecule type" value="Genomic_DNA"/>
</dbReference>